<dbReference type="AlphaFoldDB" id="A0A1R0GNQ6"/>
<feature type="domain" description="RRM" evidence="3">
    <location>
        <begin position="77"/>
        <end position="163"/>
    </location>
</feature>
<reference evidence="5 6" key="1">
    <citation type="journal article" date="2016" name="Mol. Biol. Evol.">
        <title>Genome-Wide Survey of Gut Fungi (Harpellales) Reveals the First Horizontally Transferred Ubiquitin Gene from a Mosquito Host.</title>
        <authorList>
            <person name="Wang Y."/>
            <person name="White M.M."/>
            <person name="Kvist S."/>
            <person name="Moncalvo J.M."/>
        </authorList>
    </citation>
    <scope>NUCLEOTIDE SEQUENCE [LARGE SCALE GENOMIC DNA]</scope>
    <source>
        <strain evidence="5 6">ALG-7-W6</strain>
    </source>
</reference>
<keyword evidence="6" id="KW-1185">Reference proteome</keyword>
<dbReference type="STRING" id="133383.A0A1R0GNQ6"/>
<dbReference type="PROSITE" id="PS50102">
    <property type="entry name" value="RRM"/>
    <property type="match status" value="1"/>
</dbReference>
<dbReference type="InterPro" id="IPR000504">
    <property type="entry name" value="RRM_dom"/>
</dbReference>
<evidence type="ECO:0000256" key="2">
    <source>
        <dbReference type="PROSITE-ProRule" id="PRU00332"/>
    </source>
</evidence>
<gene>
    <name evidence="5" type="ORF">AYI68_g7427</name>
</gene>
<keyword evidence="1 2" id="KW-0694">RNA-binding</keyword>
<dbReference type="SMART" id="SM00715">
    <property type="entry name" value="LA"/>
    <property type="match status" value="1"/>
</dbReference>
<dbReference type="InterPro" id="IPR036390">
    <property type="entry name" value="WH_DNA-bd_sf"/>
</dbReference>
<name>A0A1R0GNQ6_9FUNG</name>
<accession>A0A1R0GNQ6</accession>
<dbReference type="PROSITE" id="PS50961">
    <property type="entry name" value="HTH_LA"/>
    <property type="match status" value="1"/>
</dbReference>
<evidence type="ECO:0000256" key="1">
    <source>
        <dbReference type="ARBA" id="ARBA00022884"/>
    </source>
</evidence>
<proteinExistence type="predicted"/>
<dbReference type="InterPro" id="IPR012677">
    <property type="entry name" value="Nucleotide-bd_a/b_plait_sf"/>
</dbReference>
<evidence type="ECO:0000313" key="6">
    <source>
        <dbReference type="Proteomes" id="UP000187455"/>
    </source>
</evidence>
<dbReference type="Pfam" id="PF00076">
    <property type="entry name" value="RRM_1"/>
    <property type="match status" value="1"/>
</dbReference>
<dbReference type="InterPro" id="IPR035979">
    <property type="entry name" value="RBD_domain_sf"/>
</dbReference>
<dbReference type="InterPro" id="IPR036388">
    <property type="entry name" value="WH-like_DNA-bd_sf"/>
</dbReference>
<dbReference type="SUPFAM" id="SSF46785">
    <property type="entry name" value="Winged helix' DNA-binding domain"/>
    <property type="match status" value="1"/>
</dbReference>
<evidence type="ECO:0000259" key="4">
    <source>
        <dbReference type="PROSITE" id="PS50961"/>
    </source>
</evidence>
<evidence type="ECO:0000313" key="5">
    <source>
        <dbReference type="EMBL" id="OLY78525.1"/>
    </source>
</evidence>
<evidence type="ECO:0000259" key="3">
    <source>
        <dbReference type="PROSITE" id="PS50102"/>
    </source>
</evidence>
<feature type="domain" description="HTH La-type RNA-binding" evidence="4">
    <location>
        <begin position="4"/>
        <end position="103"/>
    </location>
</feature>
<protein>
    <submittedName>
        <fullName evidence="5">La-related protein 7</fullName>
    </submittedName>
</protein>
<comment type="caution">
    <text evidence="5">The sequence shown here is derived from an EMBL/GenBank/DDBJ whole genome shotgun (WGS) entry which is preliminary data.</text>
</comment>
<dbReference type="SUPFAM" id="SSF54928">
    <property type="entry name" value="RNA-binding domain, RBD"/>
    <property type="match status" value="1"/>
</dbReference>
<organism evidence="5 6">
    <name type="scientific">Smittium mucronatum</name>
    <dbReference type="NCBI Taxonomy" id="133383"/>
    <lineage>
        <taxon>Eukaryota</taxon>
        <taxon>Fungi</taxon>
        <taxon>Fungi incertae sedis</taxon>
        <taxon>Zoopagomycota</taxon>
        <taxon>Kickxellomycotina</taxon>
        <taxon>Harpellomycetes</taxon>
        <taxon>Harpellales</taxon>
        <taxon>Legeriomycetaceae</taxon>
        <taxon>Smittium</taxon>
    </lineage>
</organism>
<dbReference type="InterPro" id="IPR006630">
    <property type="entry name" value="La_HTH"/>
</dbReference>
<dbReference type="Gene3D" id="1.10.10.10">
    <property type="entry name" value="Winged helix-like DNA-binding domain superfamily/Winged helix DNA-binding domain"/>
    <property type="match status" value="1"/>
</dbReference>
<dbReference type="Gene3D" id="3.30.70.330">
    <property type="match status" value="1"/>
</dbReference>
<dbReference type="OrthoDB" id="439993at2759"/>
<sequence>MKGNEQKDENSEFITSQLEYYLSDWNLRKDEDLKLKISESLGGWIEIDYFYRFPRLLGVLNDETCTKTLKNIAKYSKYIEEGFIKPYTTTEAIRSLLEENVGKVAFVNPYVELSTNYFYGFAFIEFFTEENAAKCLELVKAKKICVKNATGAAKKLPTPLDDEISKATFLPNLRAWSKTEWSELKSEYLLLHERMNRDTLRPSGIEPNSILRVHGISPDSTPSTICDIFSQGEKINFIGYNNGDISAHLIYDSVAAIQRIVDYFSSKRLYHLDGASSGLYEPDNSDHYSNNNNNNTNENLSEKYFIRCRVLKGNF</sequence>
<dbReference type="Proteomes" id="UP000187455">
    <property type="component" value="Unassembled WGS sequence"/>
</dbReference>
<dbReference type="GO" id="GO:0003723">
    <property type="term" value="F:RNA binding"/>
    <property type="evidence" value="ECO:0007669"/>
    <property type="project" value="UniProtKB-UniRule"/>
</dbReference>
<dbReference type="EMBL" id="LSSL01006229">
    <property type="protein sequence ID" value="OLY78525.1"/>
    <property type="molecule type" value="Genomic_DNA"/>
</dbReference>